<protein>
    <recommendedName>
        <fullName evidence="3">SET domain-containing protein</fullName>
    </recommendedName>
</protein>
<dbReference type="InterPro" id="IPR044238">
    <property type="entry name" value="ASHR2-like"/>
</dbReference>
<dbReference type="Proteomes" id="UP000489600">
    <property type="component" value="Unassembled WGS sequence"/>
</dbReference>
<organism evidence="1 2">
    <name type="scientific">Arabis nemorensis</name>
    <dbReference type="NCBI Taxonomy" id="586526"/>
    <lineage>
        <taxon>Eukaryota</taxon>
        <taxon>Viridiplantae</taxon>
        <taxon>Streptophyta</taxon>
        <taxon>Embryophyta</taxon>
        <taxon>Tracheophyta</taxon>
        <taxon>Spermatophyta</taxon>
        <taxon>Magnoliopsida</taxon>
        <taxon>eudicotyledons</taxon>
        <taxon>Gunneridae</taxon>
        <taxon>Pentapetalae</taxon>
        <taxon>rosids</taxon>
        <taxon>malvids</taxon>
        <taxon>Brassicales</taxon>
        <taxon>Brassicaceae</taxon>
        <taxon>Arabideae</taxon>
        <taxon>Arabis</taxon>
    </lineage>
</organism>
<keyword evidence="2" id="KW-1185">Reference proteome</keyword>
<reference evidence="1" key="1">
    <citation type="submission" date="2019-07" db="EMBL/GenBank/DDBJ databases">
        <authorList>
            <person name="Dittberner H."/>
        </authorList>
    </citation>
    <scope>NUCLEOTIDE SEQUENCE [LARGE SCALE GENOMIC DNA]</scope>
</reference>
<sequence length="84" mass="9909">MSVNACRLNYRADIIIRMIHDVPEEREVGLSCFPVNINYSSRQKRLLEDYGFRCDCDRCIVESSWSKGEGDESEVMERDGRFRR</sequence>
<dbReference type="PANTHER" id="PTHR47420">
    <property type="entry name" value="HISTONE-LYSINE N-METHYLTRANSFERASE ASHR2"/>
    <property type="match status" value="1"/>
</dbReference>
<dbReference type="EMBL" id="CABITT030000003">
    <property type="protein sequence ID" value="VVA99620.1"/>
    <property type="molecule type" value="Genomic_DNA"/>
</dbReference>
<dbReference type="PANTHER" id="PTHR47420:SF3">
    <property type="entry name" value="HISTONE-LYSINE N-METHYLTRANSFERASE ASHR2"/>
    <property type="match status" value="1"/>
</dbReference>
<name>A0A565BFJ3_9BRAS</name>
<evidence type="ECO:0008006" key="3">
    <source>
        <dbReference type="Google" id="ProtNLM"/>
    </source>
</evidence>
<accession>A0A565BFJ3</accession>
<dbReference type="AlphaFoldDB" id="A0A565BFJ3"/>
<dbReference type="Gene3D" id="2.170.270.10">
    <property type="entry name" value="SET domain"/>
    <property type="match status" value="1"/>
</dbReference>
<dbReference type="OrthoDB" id="265717at2759"/>
<dbReference type="InterPro" id="IPR046341">
    <property type="entry name" value="SET_dom_sf"/>
</dbReference>
<proteinExistence type="predicted"/>
<comment type="caution">
    <text evidence="1">The sequence shown here is derived from an EMBL/GenBank/DDBJ whole genome shotgun (WGS) entry which is preliminary data.</text>
</comment>
<evidence type="ECO:0000313" key="1">
    <source>
        <dbReference type="EMBL" id="VVA99620.1"/>
    </source>
</evidence>
<evidence type="ECO:0000313" key="2">
    <source>
        <dbReference type="Proteomes" id="UP000489600"/>
    </source>
</evidence>
<gene>
    <name evidence="1" type="ORF">ANE_LOCUS10065</name>
</gene>